<dbReference type="Gene3D" id="3.40.630.30">
    <property type="match status" value="1"/>
</dbReference>
<dbReference type="GO" id="GO:0016747">
    <property type="term" value="F:acyltransferase activity, transferring groups other than amino-acyl groups"/>
    <property type="evidence" value="ECO:0007669"/>
    <property type="project" value="InterPro"/>
</dbReference>
<dbReference type="PROSITE" id="PS51186">
    <property type="entry name" value="GNAT"/>
    <property type="match status" value="1"/>
</dbReference>
<dbReference type="GO" id="GO:0005840">
    <property type="term" value="C:ribosome"/>
    <property type="evidence" value="ECO:0007669"/>
    <property type="project" value="UniProtKB-KW"/>
</dbReference>
<dbReference type="EMBL" id="FOMT01000003">
    <property type="protein sequence ID" value="SFE47424.1"/>
    <property type="molecule type" value="Genomic_DNA"/>
</dbReference>
<protein>
    <submittedName>
        <fullName evidence="2">Ribosomal protein S18 acetylase RimI</fullName>
    </submittedName>
</protein>
<proteinExistence type="predicted"/>
<accession>A0A1I2ATW5</accession>
<dbReference type="SUPFAM" id="SSF55729">
    <property type="entry name" value="Acyl-CoA N-acyltransferases (Nat)"/>
    <property type="match status" value="1"/>
</dbReference>
<evidence type="ECO:0000313" key="3">
    <source>
        <dbReference type="Proteomes" id="UP000198855"/>
    </source>
</evidence>
<dbReference type="InterPro" id="IPR000182">
    <property type="entry name" value="GNAT_dom"/>
</dbReference>
<evidence type="ECO:0000313" key="2">
    <source>
        <dbReference type="EMBL" id="SFE47424.1"/>
    </source>
</evidence>
<dbReference type="Proteomes" id="UP000198855">
    <property type="component" value="Unassembled WGS sequence"/>
</dbReference>
<organism evidence="2 3">
    <name type="scientific">Paenibacillus catalpae</name>
    <dbReference type="NCBI Taxonomy" id="1045775"/>
    <lineage>
        <taxon>Bacteria</taxon>
        <taxon>Bacillati</taxon>
        <taxon>Bacillota</taxon>
        <taxon>Bacilli</taxon>
        <taxon>Bacillales</taxon>
        <taxon>Paenibacillaceae</taxon>
        <taxon>Paenibacillus</taxon>
    </lineage>
</organism>
<dbReference type="AlphaFoldDB" id="A0A1I2ATW5"/>
<evidence type="ECO:0000259" key="1">
    <source>
        <dbReference type="PROSITE" id="PS51186"/>
    </source>
</evidence>
<dbReference type="InterPro" id="IPR016181">
    <property type="entry name" value="Acyl_CoA_acyltransferase"/>
</dbReference>
<dbReference type="OrthoDB" id="794462at2"/>
<reference evidence="3" key="1">
    <citation type="submission" date="2016-10" db="EMBL/GenBank/DDBJ databases">
        <authorList>
            <person name="Varghese N."/>
            <person name="Submissions S."/>
        </authorList>
    </citation>
    <scope>NUCLEOTIDE SEQUENCE [LARGE SCALE GENOMIC DNA]</scope>
    <source>
        <strain evidence="3">CGMCC 1.10784</strain>
    </source>
</reference>
<gene>
    <name evidence="2" type="ORF">SAMN05216378_3243</name>
</gene>
<dbReference type="RefSeq" id="WP_091186942.1">
    <property type="nucleotide sequence ID" value="NZ_FOMT01000003.1"/>
</dbReference>
<dbReference type="STRING" id="1045775.SAMN05216378_3243"/>
<keyword evidence="2" id="KW-0687">Ribonucleoprotein</keyword>
<sequence length="160" mass="18182">MLVIESAYPEDDSFLFDVYADTRREEMEAWGWPPGEAAAFLRMQFELQTRSYAMQFPDAVTQVITHGEDRIGRMIVSRNSSIHLIDISLLTACRNRGIGSLVLESLQQEAAAAGLPVKLSVMEHNPAKRLYERLGFKVIGEAFPYISMSWQPDTREEKLI</sequence>
<feature type="domain" description="N-acetyltransferase" evidence="1">
    <location>
        <begin position="2"/>
        <end position="160"/>
    </location>
</feature>
<dbReference type="Pfam" id="PF13673">
    <property type="entry name" value="Acetyltransf_10"/>
    <property type="match status" value="1"/>
</dbReference>
<name>A0A1I2ATW5_9BACL</name>
<keyword evidence="2" id="KW-0689">Ribosomal protein</keyword>
<keyword evidence="3" id="KW-1185">Reference proteome</keyword>